<dbReference type="KEGG" id="tact:SG35_013720"/>
<dbReference type="SUPFAM" id="SSF109854">
    <property type="entry name" value="DinB/YfiT-like putative metalloenzymes"/>
    <property type="match status" value="1"/>
</dbReference>
<organism evidence="4 5">
    <name type="scientific">Thalassomonas actiniarum</name>
    <dbReference type="NCBI Taxonomy" id="485447"/>
    <lineage>
        <taxon>Bacteria</taxon>
        <taxon>Pseudomonadati</taxon>
        <taxon>Pseudomonadota</taxon>
        <taxon>Gammaproteobacteria</taxon>
        <taxon>Alteromonadales</taxon>
        <taxon>Colwelliaceae</taxon>
        <taxon>Thalassomonas</taxon>
    </lineage>
</organism>
<comment type="similarity">
    <text evidence="1">Belongs to the DinB family.</text>
</comment>
<name>A0AAE9YWC7_9GAMM</name>
<dbReference type="Gene3D" id="1.20.120.450">
    <property type="entry name" value="dinb family like domain"/>
    <property type="match status" value="1"/>
</dbReference>
<dbReference type="Proteomes" id="UP000032568">
    <property type="component" value="Chromosome"/>
</dbReference>
<evidence type="ECO:0000313" key="4">
    <source>
        <dbReference type="EMBL" id="WDE01579.1"/>
    </source>
</evidence>
<evidence type="ECO:0000256" key="2">
    <source>
        <dbReference type="ARBA" id="ARBA00022723"/>
    </source>
</evidence>
<dbReference type="PANTHER" id="PTHR37302">
    <property type="entry name" value="SLR1116 PROTEIN"/>
    <property type="match status" value="1"/>
</dbReference>
<proteinExistence type="inferred from homology"/>
<keyword evidence="5" id="KW-1185">Reference proteome</keyword>
<dbReference type="AlphaFoldDB" id="A0AAE9YWC7"/>
<sequence>MSLVKNFRMLSRYNIRINRQLLGCCEQLSTQALTKESHSFFPNVISYWNHLLFGDLILLKRLAANNLAGFTLNDFDTFPEPVSPQDIYHQELTDIRTLREQVDQVIVEFFANLTDDECAQLMSYTSTEGELITKCVADVCQHLFNHQSHHRGQLTCVLSQLGIDYGCMDLPVLVPEGSGL</sequence>
<reference evidence="4 5" key="1">
    <citation type="journal article" date="2015" name="Genome Announc.">
        <title>Draft Genome Sequences of Marine Isolates of Thalassomonas viridans and Thalassomonas actiniarum.</title>
        <authorList>
            <person name="Olonade I."/>
            <person name="van Zyl L.J."/>
            <person name="Trindade M."/>
        </authorList>
    </citation>
    <scope>NUCLEOTIDE SEQUENCE [LARGE SCALE GENOMIC DNA]</scope>
    <source>
        <strain evidence="4 5">A5K-106</strain>
    </source>
</reference>
<feature type="binding site" evidence="3">
    <location>
        <position position="150"/>
    </location>
    <ligand>
        <name>a divalent metal cation</name>
        <dbReference type="ChEBI" id="CHEBI:60240"/>
    </ligand>
</feature>
<dbReference type="InterPro" id="IPR007837">
    <property type="entry name" value="DinB"/>
</dbReference>
<dbReference type="RefSeq" id="WP_044832770.1">
    <property type="nucleotide sequence ID" value="NZ_CP059735.1"/>
</dbReference>
<evidence type="ECO:0000256" key="3">
    <source>
        <dbReference type="PIRSR" id="PIRSR607837-1"/>
    </source>
</evidence>
<dbReference type="InterPro" id="IPR034660">
    <property type="entry name" value="DinB/YfiT-like"/>
</dbReference>
<dbReference type="EMBL" id="CP059735">
    <property type="protein sequence ID" value="WDE01579.1"/>
    <property type="molecule type" value="Genomic_DNA"/>
</dbReference>
<feature type="binding site" evidence="3">
    <location>
        <position position="146"/>
    </location>
    <ligand>
        <name>a divalent metal cation</name>
        <dbReference type="ChEBI" id="CHEBI:60240"/>
    </ligand>
</feature>
<keyword evidence="2 3" id="KW-0479">Metal-binding</keyword>
<dbReference type="GO" id="GO:0046872">
    <property type="term" value="F:metal ion binding"/>
    <property type="evidence" value="ECO:0007669"/>
    <property type="project" value="UniProtKB-KW"/>
</dbReference>
<feature type="binding site" evidence="3">
    <location>
        <position position="50"/>
    </location>
    <ligand>
        <name>a divalent metal cation</name>
        <dbReference type="ChEBI" id="CHEBI:60240"/>
    </ligand>
</feature>
<protein>
    <submittedName>
        <fullName evidence="4">DinB family protein</fullName>
    </submittedName>
</protein>
<dbReference type="Pfam" id="PF05163">
    <property type="entry name" value="DinB"/>
    <property type="match status" value="1"/>
</dbReference>
<accession>A0AAE9YWC7</accession>
<evidence type="ECO:0000313" key="5">
    <source>
        <dbReference type="Proteomes" id="UP000032568"/>
    </source>
</evidence>
<reference evidence="4 5" key="2">
    <citation type="journal article" date="2022" name="Mar. Drugs">
        <title>Bioassay-Guided Fractionation Leads to the Detection of Cholic Acid Generated by the Rare Thalassomonas sp.</title>
        <authorList>
            <person name="Pheiffer F."/>
            <person name="Schneider Y.K."/>
            <person name="Hansen E.H."/>
            <person name="Andersen J.H."/>
            <person name="Isaksson J."/>
            <person name="Busche T."/>
            <person name="R C."/>
            <person name="Kalinowski J."/>
            <person name="Zyl L.V."/>
            <person name="Trindade M."/>
        </authorList>
    </citation>
    <scope>NUCLEOTIDE SEQUENCE [LARGE SCALE GENOMIC DNA]</scope>
    <source>
        <strain evidence="4 5">A5K-106</strain>
    </source>
</reference>
<evidence type="ECO:0000256" key="1">
    <source>
        <dbReference type="ARBA" id="ARBA00008635"/>
    </source>
</evidence>
<gene>
    <name evidence="4" type="ORF">SG35_013720</name>
</gene>
<dbReference type="PANTHER" id="PTHR37302:SF1">
    <property type="entry name" value="PROTEIN DINB"/>
    <property type="match status" value="1"/>
</dbReference>